<reference evidence="2 3" key="1">
    <citation type="submission" date="2023-07" db="EMBL/GenBank/DDBJ databases">
        <title>Sequencing the genomes of 1000 actinobacteria strains.</title>
        <authorList>
            <person name="Klenk H.-P."/>
        </authorList>
    </citation>
    <scope>NUCLEOTIDE SEQUENCE [LARGE SCALE GENOMIC DNA]</scope>
    <source>
        <strain evidence="2 3">DSM 102162</strain>
    </source>
</reference>
<evidence type="ECO:0008006" key="4">
    <source>
        <dbReference type="Google" id="ProtNLM"/>
    </source>
</evidence>
<gene>
    <name evidence="2" type="ORF">J2S49_000951</name>
</gene>
<evidence type="ECO:0000313" key="3">
    <source>
        <dbReference type="Proteomes" id="UP001235966"/>
    </source>
</evidence>
<dbReference type="EMBL" id="JAUSQW010000001">
    <property type="protein sequence ID" value="MDP9800875.1"/>
    <property type="molecule type" value="Genomic_DNA"/>
</dbReference>
<feature type="region of interest" description="Disordered" evidence="1">
    <location>
        <begin position="150"/>
        <end position="173"/>
    </location>
</feature>
<protein>
    <recommendedName>
        <fullName evidence="4">Flp pilus-assembly TadG-like N-terminal domain-containing protein</fullName>
    </recommendedName>
</protein>
<name>A0ABT9NB08_9ACTO</name>
<dbReference type="RefSeq" id="WP_278058399.1">
    <property type="nucleotide sequence ID" value="NZ_CP121247.1"/>
</dbReference>
<organism evidence="2 3">
    <name type="scientific">Arcanobacterium wilhelmae</name>
    <dbReference type="NCBI Taxonomy" id="1803177"/>
    <lineage>
        <taxon>Bacteria</taxon>
        <taxon>Bacillati</taxon>
        <taxon>Actinomycetota</taxon>
        <taxon>Actinomycetes</taxon>
        <taxon>Actinomycetales</taxon>
        <taxon>Actinomycetaceae</taxon>
        <taxon>Arcanobacterium</taxon>
    </lineage>
</organism>
<dbReference type="Proteomes" id="UP001235966">
    <property type="component" value="Unassembled WGS sequence"/>
</dbReference>
<sequence>MIIMVIGASLLFLAFGFFYVVRVATMGDQMDRLQAAADSSALAGAKAIVDQAVPTIEADLNGHLLTSGAVDSPKESAAQFAAKNDAHLTNLSMNGNRVSVTVQSTQKFESGQYERATAAATTGKTLGTCNLLTVSQKLQERVDERAQQLEQAKHDAENNAGDDSEFLDQPPVDAAKNNDELTVESEIMCGEVSVNVRLHDDGSIDLLSTPSEIAKQFDVHLTK</sequence>
<evidence type="ECO:0000256" key="1">
    <source>
        <dbReference type="SAM" id="MobiDB-lite"/>
    </source>
</evidence>
<evidence type="ECO:0000313" key="2">
    <source>
        <dbReference type="EMBL" id="MDP9800875.1"/>
    </source>
</evidence>
<keyword evidence="3" id="KW-1185">Reference proteome</keyword>
<comment type="caution">
    <text evidence="2">The sequence shown here is derived from an EMBL/GenBank/DDBJ whole genome shotgun (WGS) entry which is preliminary data.</text>
</comment>
<proteinExistence type="predicted"/>
<accession>A0ABT9NB08</accession>